<keyword evidence="6" id="KW-0472">Membrane</keyword>
<dbReference type="Proteomes" id="UP001235939">
    <property type="component" value="Chromosome 06"/>
</dbReference>
<evidence type="ECO:0000256" key="6">
    <source>
        <dbReference type="ARBA" id="ARBA00023136"/>
    </source>
</evidence>
<feature type="chain" id="PRO_5046250771" description="Amino acid transporter" evidence="8">
    <location>
        <begin position="23"/>
        <end position="85"/>
    </location>
</feature>
<proteinExistence type="inferred from homology"/>
<keyword evidence="3 7" id="KW-0813">Transport</keyword>
<dbReference type="PANTHER" id="PTHR11958">
    <property type="entry name" value="SODIUM/DICARBOXYLATE SYMPORTER-RELATED"/>
    <property type="match status" value="1"/>
</dbReference>
<name>A0ABY6KLW2_9ARAC</name>
<reference evidence="9 10" key="1">
    <citation type="submission" date="2022-01" db="EMBL/GenBank/DDBJ databases">
        <title>A chromosomal length assembly of Cordylochernes scorpioides.</title>
        <authorList>
            <person name="Zeh D."/>
            <person name="Zeh J."/>
        </authorList>
    </citation>
    <scope>NUCLEOTIDE SEQUENCE [LARGE SCALE GENOMIC DNA]</scope>
    <source>
        <strain evidence="9">IN4F17</strain>
        <tissue evidence="9">Whole Body</tissue>
    </source>
</reference>
<sequence>MGAASIPGAGLVTIILVLTSVGLPTEDISMLLAVDWFLDRIRTSINVLGDAYGAAIIYKLTKEDLLRHDTETAKFPTTFIKEGMP</sequence>
<dbReference type="InterPro" id="IPR001991">
    <property type="entry name" value="Na-dicarboxylate_symporter"/>
</dbReference>
<evidence type="ECO:0000256" key="5">
    <source>
        <dbReference type="ARBA" id="ARBA00022989"/>
    </source>
</evidence>
<dbReference type="PANTHER" id="PTHR11958:SF99">
    <property type="entry name" value="SODIUM-DEPENDENT EXCITATORY AMINO ACID TRANSPORTER GLT-6-RELATED"/>
    <property type="match status" value="1"/>
</dbReference>
<evidence type="ECO:0000256" key="4">
    <source>
        <dbReference type="ARBA" id="ARBA00022692"/>
    </source>
</evidence>
<dbReference type="InterPro" id="IPR036458">
    <property type="entry name" value="Na:dicarbo_symporter_sf"/>
</dbReference>
<evidence type="ECO:0000313" key="9">
    <source>
        <dbReference type="EMBL" id="UYV68777.1"/>
    </source>
</evidence>
<dbReference type="InterPro" id="IPR050746">
    <property type="entry name" value="DAACS"/>
</dbReference>
<evidence type="ECO:0000256" key="7">
    <source>
        <dbReference type="RuleBase" id="RU361216"/>
    </source>
</evidence>
<comment type="similarity">
    <text evidence="2 7">Belongs to the dicarboxylate/amino acid:cation symporter (DAACS) (TC 2.A.23) family.</text>
</comment>
<organism evidence="9 10">
    <name type="scientific">Cordylochernes scorpioides</name>
    <dbReference type="NCBI Taxonomy" id="51811"/>
    <lineage>
        <taxon>Eukaryota</taxon>
        <taxon>Metazoa</taxon>
        <taxon>Ecdysozoa</taxon>
        <taxon>Arthropoda</taxon>
        <taxon>Chelicerata</taxon>
        <taxon>Arachnida</taxon>
        <taxon>Pseudoscorpiones</taxon>
        <taxon>Cheliferoidea</taxon>
        <taxon>Chernetidae</taxon>
        <taxon>Cordylochernes</taxon>
    </lineage>
</organism>
<accession>A0ABY6KLW2</accession>
<keyword evidence="7" id="KW-0769">Symport</keyword>
<evidence type="ECO:0000313" key="10">
    <source>
        <dbReference type="Proteomes" id="UP001235939"/>
    </source>
</evidence>
<keyword evidence="10" id="KW-1185">Reference proteome</keyword>
<dbReference type="EMBL" id="CP092868">
    <property type="protein sequence ID" value="UYV68777.1"/>
    <property type="molecule type" value="Genomic_DNA"/>
</dbReference>
<keyword evidence="5" id="KW-1133">Transmembrane helix</keyword>
<protein>
    <recommendedName>
        <fullName evidence="7">Amino acid transporter</fullName>
    </recommendedName>
</protein>
<keyword evidence="8" id="KW-0732">Signal</keyword>
<evidence type="ECO:0000256" key="1">
    <source>
        <dbReference type="ARBA" id="ARBA00004141"/>
    </source>
</evidence>
<keyword evidence="4" id="KW-0812">Transmembrane</keyword>
<comment type="subcellular location">
    <subcellularLocation>
        <location evidence="1 7">Membrane</location>
        <topology evidence="1 7">Multi-pass membrane protein</topology>
    </subcellularLocation>
</comment>
<dbReference type="Gene3D" id="1.10.3860.10">
    <property type="entry name" value="Sodium:dicarboxylate symporter"/>
    <property type="match status" value="1"/>
</dbReference>
<dbReference type="SUPFAM" id="SSF118215">
    <property type="entry name" value="Proton glutamate symport protein"/>
    <property type="match status" value="1"/>
</dbReference>
<evidence type="ECO:0000256" key="2">
    <source>
        <dbReference type="ARBA" id="ARBA00006148"/>
    </source>
</evidence>
<evidence type="ECO:0000256" key="8">
    <source>
        <dbReference type="SAM" id="SignalP"/>
    </source>
</evidence>
<feature type="signal peptide" evidence="8">
    <location>
        <begin position="1"/>
        <end position="22"/>
    </location>
</feature>
<dbReference type="Pfam" id="PF00375">
    <property type="entry name" value="SDF"/>
    <property type="match status" value="1"/>
</dbReference>
<evidence type="ECO:0000256" key="3">
    <source>
        <dbReference type="ARBA" id="ARBA00022448"/>
    </source>
</evidence>
<gene>
    <name evidence="9" type="ORF">LAZ67_6000824</name>
</gene>